<keyword evidence="2" id="KW-1185">Reference proteome</keyword>
<dbReference type="Gramene" id="CDF36980">
    <property type="protein sequence ID" value="CDF36980"/>
    <property type="gene ID" value="CHC_T00004970001"/>
</dbReference>
<organism evidence="1 2">
    <name type="scientific">Chondrus crispus</name>
    <name type="common">Carrageen Irish moss</name>
    <name type="synonym">Polymorpha crispa</name>
    <dbReference type="NCBI Taxonomy" id="2769"/>
    <lineage>
        <taxon>Eukaryota</taxon>
        <taxon>Rhodophyta</taxon>
        <taxon>Florideophyceae</taxon>
        <taxon>Rhodymeniophycidae</taxon>
        <taxon>Gigartinales</taxon>
        <taxon>Gigartinaceae</taxon>
        <taxon>Chondrus</taxon>
    </lineage>
</organism>
<accession>R7QHV6</accession>
<dbReference type="AlphaFoldDB" id="R7QHV6"/>
<gene>
    <name evidence="1" type="ORF">CHC_T00004970001</name>
</gene>
<dbReference type="RefSeq" id="XP_005716799.1">
    <property type="nucleotide sequence ID" value="XM_005716742.1"/>
</dbReference>
<proteinExistence type="predicted"/>
<evidence type="ECO:0000313" key="1">
    <source>
        <dbReference type="EMBL" id="CDF36980.1"/>
    </source>
</evidence>
<sequence length="54" mass="6015">MAIMEDISMAADYAMSKAFGDGEIREVNMKLARNISLFGSAIIFFKIYGQSFDV</sequence>
<dbReference type="GeneID" id="17324510"/>
<reference evidence="2" key="1">
    <citation type="journal article" date="2013" name="Proc. Natl. Acad. Sci. U.S.A.">
        <title>Genome structure and metabolic features in the red seaweed Chondrus crispus shed light on evolution of the Archaeplastida.</title>
        <authorList>
            <person name="Collen J."/>
            <person name="Porcel B."/>
            <person name="Carre W."/>
            <person name="Ball S.G."/>
            <person name="Chaparro C."/>
            <person name="Tonon T."/>
            <person name="Barbeyron T."/>
            <person name="Michel G."/>
            <person name="Noel B."/>
            <person name="Valentin K."/>
            <person name="Elias M."/>
            <person name="Artiguenave F."/>
            <person name="Arun A."/>
            <person name="Aury J.M."/>
            <person name="Barbosa-Neto J.F."/>
            <person name="Bothwell J.H."/>
            <person name="Bouget F.Y."/>
            <person name="Brillet L."/>
            <person name="Cabello-Hurtado F."/>
            <person name="Capella-Gutierrez S."/>
            <person name="Charrier B."/>
            <person name="Cladiere L."/>
            <person name="Cock J.M."/>
            <person name="Coelho S.M."/>
            <person name="Colleoni C."/>
            <person name="Czjzek M."/>
            <person name="Da Silva C."/>
            <person name="Delage L."/>
            <person name="Denoeud F."/>
            <person name="Deschamps P."/>
            <person name="Dittami S.M."/>
            <person name="Gabaldon T."/>
            <person name="Gachon C.M."/>
            <person name="Groisillier A."/>
            <person name="Herve C."/>
            <person name="Jabbari K."/>
            <person name="Katinka M."/>
            <person name="Kloareg B."/>
            <person name="Kowalczyk N."/>
            <person name="Labadie K."/>
            <person name="Leblanc C."/>
            <person name="Lopez P.J."/>
            <person name="McLachlan D.H."/>
            <person name="Meslet-Cladiere L."/>
            <person name="Moustafa A."/>
            <person name="Nehr Z."/>
            <person name="Nyvall Collen P."/>
            <person name="Panaud O."/>
            <person name="Partensky F."/>
            <person name="Poulain J."/>
            <person name="Rensing S.A."/>
            <person name="Rousvoal S."/>
            <person name="Samson G."/>
            <person name="Symeonidi A."/>
            <person name="Weissenbach J."/>
            <person name="Zambounis A."/>
            <person name="Wincker P."/>
            <person name="Boyen C."/>
        </authorList>
    </citation>
    <scope>NUCLEOTIDE SEQUENCE [LARGE SCALE GENOMIC DNA]</scope>
    <source>
        <strain evidence="2">cv. Stackhouse</strain>
    </source>
</reference>
<dbReference type="KEGG" id="ccp:CHC_T00004970001"/>
<protein>
    <submittedName>
        <fullName evidence="1">Uncharacterized protein</fullName>
    </submittedName>
</protein>
<dbReference type="EMBL" id="HG001808">
    <property type="protein sequence ID" value="CDF36980.1"/>
    <property type="molecule type" value="Genomic_DNA"/>
</dbReference>
<dbReference type="Proteomes" id="UP000012073">
    <property type="component" value="Unassembled WGS sequence"/>
</dbReference>
<evidence type="ECO:0000313" key="2">
    <source>
        <dbReference type="Proteomes" id="UP000012073"/>
    </source>
</evidence>
<name>R7QHV6_CHOCR</name>